<dbReference type="OrthoDB" id="116799at2"/>
<dbReference type="RefSeq" id="WP_146922010.1">
    <property type="nucleotide sequence ID" value="NZ_CP042430.1"/>
</dbReference>
<evidence type="ECO:0000313" key="2">
    <source>
        <dbReference type="Proteomes" id="UP000321805"/>
    </source>
</evidence>
<reference evidence="1 2" key="1">
    <citation type="journal article" date="2018" name="J. Microbiol.">
        <title>Baekduia soli gen. nov., sp. nov., a novel bacterium isolated from the soil of Baekdu Mountain and proposal of a novel family name, Baekduiaceae fam. nov.</title>
        <authorList>
            <person name="An D.S."/>
            <person name="Siddiqi M.Z."/>
            <person name="Kim K.H."/>
            <person name="Yu H.S."/>
            <person name="Im W.T."/>
        </authorList>
    </citation>
    <scope>NUCLEOTIDE SEQUENCE [LARGE SCALE GENOMIC DNA]</scope>
    <source>
        <strain evidence="1 2">BR7-21</strain>
    </source>
</reference>
<protein>
    <submittedName>
        <fullName evidence="1">Uncharacterized protein</fullName>
    </submittedName>
</protein>
<evidence type="ECO:0000313" key="1">
    <source>
        <dbReference type="EMBL" id="QEC49645.1"/>
    </source>
</evidence>
<keyword evidence="2" id="KW-1185">Reference proteome</keyword>
<gene>
    <name evidence="1" type="ORF">FSW04_20075</name>
</gene>
<dbReference type="InterPro" id="IPR024078">
    <property type="entry name" value="LmbE-like_dom_sf"/>
</dbReference>
<dbReference type="AlphaFoldDB" id="A0A5B8U9F4"/>
<sequence>MTTIVAVTPTLSDAVQSAGATLARHAGEGHRVLAVAVFSRDGDPADAAAAAALGLAGVVHLAVDPAGRRGYDGLRAHDGLAAGDDAVKVAATVLALALGRLEPGLVLAPLGLGGHVDDLVVQGALDELGLPRLRWVDLPYALSRTPGAPLGAGEVVVVPAAPAHLAAKLAAAAAYAGAEVQRLAEHAAAEGRRLGVGGPVELLVQRETPPAGG</sequence>
<dbReference type="Proteomes" id="UP000321805">
    <property type="component" value="Chromosome"/>
</dbReference>
<dbReference type="KEGG" id="bsol:FSW04_20075"/>
<dbReference type="EMBL" id="CP042430">
    <property type="protein sequence ID" value="QEC49645.1"/>
    <property type="molecule type" value="Genomic_DNA"/>
</dbReference>
<dbReference type="SUPFAM" id="SSF102588">
    <property type="entry name" value="LmbE-like"/>
    <property type="match status" value="1"/>
</dbReference>
<organism evidence="1 2">
    <name type="scientific">Baekduia soli</name>
    <dbReference type="NCBI Taxonomy" id="496014"/>
    <lineage>
        <taxon>Bacteria</taxon>
        <taxon>Bacillati</taxon>
        <taxon>Actinomycetota</taxon>
        <taxon>Thermoleophilia</taxon>
        <taxon>Solirubrobacterales</taxon>
        <taxon>Baekduiaceae</taxon>
        <taxon>Baekduia</taxon>
    </lineage>
</organism>
<name>A0A5B8U9F4_9ACTN</name>
<accession>A0A5B8U9F4</accession>
<proteinExistence type="predicted"/>
<dbReference type="Gene3D" id="3.40.50.10320">
    <property type="entry name" value="LmbE-like"/>
    <property type="match status" value="1"/>
</dbReference>